<reference evidence="4 5" key="1">
    <citation type="submission" date="2024-08" db="EMBL/GenBank/DDBJ databases">
        <authorList>
            <person name="Lu H."/>
        </authorList>
    </citation>
    <scope>NUCLEOTIDE SEQUENCE [LARGE SCALE GENOMIC DNA]</scope>
    <source>
        <strain evidence="4 5">BYS78W</strain>
    </source>
</reference>
<evidence type="ECO:0000313" key="5">
    <source>
        <dbReference type="Proteomes" id="UP001606134"/>
    </source>
</evidence>
<evidence type="ECO:0000259" key="3">
    <source>
        <dbReference type="Pfam" id="PF01389"/>
    </source>
</evidence>
<organism evidence="4 5">
    <name type="scientific">Pelomonas candidula</name>
    <dbReference type="NCBI Taxonomy" id="3299025"/>
    <lineage>
        <taxon>Bacteria</taxon>
        <taxon>Pseudomonadati</taxon>
        <taxon>Pseudomonadota</taxon>
        <taxon>Betaproteobacteria</taxon>
        <taxon>Burkholderiales</taxon>
        <taxon>Sphaerotilaceae</taxon>
        <taxon>Roseateles</taxon>
    </lineage>
</organism>
<dbReference type="Proteomes" id="UP001606134">
    <property type="component" value="Unassembled WGS sequence"/>
</dbReference>
<dbReference type="InterPro" id="IPR011250">
    <property type="entry name" value="OMP/PagP_B-barrel"/>
</dbReference>
<evidence type="ECO:0000256" key="2">
    <source>
        <dbReference type="SAM" id="SignalP"/>
    </source>
</evidence>
<dbReference type="Pfam" id="PF01389">
    <property type="entry name" value="OmpA_membrane"/>
    <property type="match status" value="1"/>
</dbReference>
<sequence length="186" mass="19630">MKALFLATTTLLLAASAHAADPYVGINLATPGEANFSINGRNVGNDNHPRAVKLYAGLQFTPDWAAELGYGAFGSWHATDPVPGSSAQARLASSVVYLAARGSTPLGESFALFGRLGVAVNRLKASDSLGHSDRESFVRPLFGGGLEWKLAPQLSATVEYNHYGSRSGDGGRFTQQKAEVGLAFKF</sequence>
<feature type="signal peptide" evidence="2">
    <location>
        <begin position="1"/>
        <end position="19"/>
    </location>
</feature>
<keyword evidence="5" id="KW-1185">Reference proteome</keyword>
<protein>
    <submittedName>
        <fullName evidence="4">Outer membrane beta-barrel protein</fullName>
    </submittedName>
</protein>
<evidence type="ECO:0000313" key="4">
    <source>
        <dbReference type="EMBL" id="MFG6487328.1"/>
    </source>
</evidence>
<name>A0ABW7HBP8_9BURK</name>
<feature type="domain" description="Outer membrane protein OmpA-like transmembrane" evidence="3">
    <location>
        <begin position="19"/>
        <end position="171"/>
    </location>
</feature>
<gene>
    <name evidence="4" type="ORF">ACG04R_11665</name>
</gene>
<dbReference type="EMBL" id="JBIGIC010000005">
    <property type="protein sequence ID" value="MFG6487328.1"/>
    <property type="molecule type" value="Genomic_DNA"/>
</dbReference>
<keyword evidence="2" id="KW-0732">Signal</keyword>
<comment type="subcellular location">
    <subcellularLocation>
        <location evidence="1">Cell outer membrane</location>
    </subcellularLocation>
</comment>
<dbReference type="InterPro" id="IPR000498">
    <property type="entry name" value="OmpA-like_TM_dom"/>
</dbReference>
<dbReference type="Gene3D" id="2.40.160.20">
    <property type="match status" value="1"/>
</dbReference>
<feature type="chain" id="PRO_5047228116" evidence="2">
    <location>
        <begin position="20"/>
        <end position="186"/>
    </location>
</feature>
<proteinExistence type="predicted"/>
<comment type="caution">
    <text evidence="4">The sequence shown here is derived from an EMBL/GenBank/DDBJ whole genome shotgun (WGS) entry which is preliminary data.</text>
</comment>
<accession>A0ABW7HBP8</accession>
<evidence type="ECO:0000256" key="1">
    <source>
        <dbReference type="ARBA" id="ARBA00004442"/>
    </source>
</evidence>
<dbReference type="SUPFAM" id="SSF56925">
    <property type="entry name" value="OMPA-like"/>
    <property type="match status" value="1"/>
</dbReference>
<dbReference type="RefSeq" id="WP_394409969.1">
    <property type="nucleotide sequence ID" value="NZ_JBIGIC010000005.1"/>
</dbReference>